<protein>
    <submittedName>
        <fullName evidence="1">Uncharacterized protein</fullName>
    </submittedName>
</protein>
<organism evidence="1 2">
    <name type="scientific">Pseudomonas typographi</name>
    <dbReference type="NCBI Taxonomy" id="2715964"/>
    <lineage>
        <taxon>Bacteria</taxon>
        <taxon>Pseudomonadati</taxon>
        <taxon>Pseudomonadota</taxon>
        <taxon>Gammaproteobacteria</taxon>
        <taxon>Pseudomonadales</taxon>
        <taxon>Pseudomonadaceae</taxon>
        <taxon>Pseudomonas</taxon>
    </lineage>
</organism>
<gene>
    <name evidence="1" type="ORF">HAQ05_04605</name>
</gene>
<accession>A0ABR7YXR9</accession>
<proteinExistence type="predicted"/>
<sequence>MPTHRQQSFLATLWLKNRPVNTLGTLLGKPAWVNWLGNVPVTVPHIVGTVRDDSAMLSCQAGITQAALTLYFRHTPGGYQLYVREPGAYFGQGVVIHGHAHLGVLPV</sequence>
<reference evidence="1 2" key="1">
    <citation type="journal article" date="2020" name="Insects">
        <title>Bacteria Belonging to Pseudomonas typographi sp. nov. from the Bark Beetle Ips typographus Have Genomic Potential to Aid in the Host Ecology.</title>
        <authorList>
            <person name="Peral-Aranega E."/>
            <person name="Saati-Santamaria Z."/>
            <person name="Kolarik M."/>
            <person name="Rivas R."/>
            <person name="Garcia-Fraile P."/>
        </authorList>
    </citation>
    <scope>NUCLEOTIDE SEQUENCE [LARGE SCALE GENOMIC DNA]</scope>
    <source>
        <strain evidence="1 2">CA3A</strain>
    </source>
</reference>
<evidence type="ECO:0000313" key="1">
    <source>
        <dbReference type="EMBL" id="MBD1597993.1"/>
    </source>
</evidence>
<name>A0ABR7YXR9_9PSED</name>
<dbReference type="EMBL" id="JAAOCA010000004">
    <property type="protein sequence ID" value="MBD1597993.1"/>
    <property type="molecule type" value="Genomic_DNA"/>
</dbReference>
<keyword evidence="2" id="KW-1185">Reference proteome</keyword>
<comment type="caution">
    <text evidence="1">The sequence shown here is derived from an EMBL/GenBank/DDBJ whole genome shotgun (WGS) entry which is preliminary data.</text>
</comment>
<dbReference type="Proteomes" id="UP000805841">
    <property type="component" value="Unassembled WGS sequence"/>
</dbReference>
<dbReference type="RefSeq" id="WP_190417859.1">
    <property type="nucleotide sequence ID" value="NZ_JAAOCA010000004.1"/>
</dbReference>
<evidence type="ECO:0000313" key="2">
    <source>
        <dbReference type="Proteomes" id="UP000805841"/>
    </source>
</evidence>